<evidence type="ECO:0000256" key="8">
    <source>
        <dbReference type="ARBA" id="ARBA00023065"/>
    </source>
</evidence>
<dbReference type="Pfam" id="PF00858">
    <property type="entry name" value="ASC"/>
    <property type="match status" value="2"/>
</dbReference>
<evidence type="ECO:0000256" key="14">
    <source>
        <dbReference type="SAM" id="Phobius"/>
    </source>
</evidence>
<evidence type="ECO:0000256" key="4">
    <source>
        <dbReference type="ARBA" id="ARBA00022461"/>
    </source>
</evidence>
<comment type="subcellular location">
    <subcellularLocation>
        <location evidence="1">Membrane</location>
        <topology evidence="1">Multi-pass membrane protein</topology>
    </subcellularLocation>
</comment>
<dbReference type="GO" id="GO:0015280">
    <property type="term" value="F:ligand-gated sodium channel activity"/>
    <property type="evidence" value="ECO:0007669"/>
    <property type="project" value="TreeGrafter"/>
</dbReference>
<keyword evidence="6 14" id="KW-1133">Transmembrane helix</keyword>
<protein>
    <submittedName>
        <fullName evidence="15">Uncharacterized protein</fullName>
    </submittedName>
</protein>
<keyword evidence="3 13" id="KW-0813">Transport</keyword>
<organism evidence="15 16">
    <name type="scientific">Caenorhabditis angaria</name>
    <dbReference type="NCBI Taxonomy" id="860376"/>
    <lineage>
        <taxon>Eukaryota</taxon>
        <taxon>Metazoa</taxon>
        <taxon>Ecdysozoa</taxon>
        <taxon>Nematoda</taxon>
        <taxon>Chromadorea</taxon>
        <taxon>Rhabditida</taxon>
        <taxon>Rhabditina</taxon>
        <taxon>Rhabditomorpha</taxon>
        <taxon>Rhabditoidea</taxon>
        <taxon>Rhabditidae</taxon>
        <taxon>Peloderinae</taxon>
        <taxon>Caenorhabditis</taxon>
    </lineage>
</organism>
<evidence type="ECO:0000256" key="5">
    <source>
        <dbReference type="ARBA" id="ARBA00022692"/>
    </source>
</evidence>
<dbReference type="PRINTS" id="PR01078">
    <property type="entry name" value="AMINACHANNEL"/>
</dbReference>
<evidence type="ECO:0000256" key="11">
    <source>
        <dbReference type="ARBA" id="ARBA00023201"/>
    </source>
</evidence>
<keyword evidence="10" id="KW-0325">Glycoprotein</keyword>
<dbReference type="GO" id="GO:0005886">
    <property type="term" value="C:plasma membrane"/>
    <property type="evidence" value="ECO:0007669"/>
    <property type="project" value="TreeGrafter"/>
</dbReference>
<dbReference type="Proteomes" id="UP001152747">
    <property type="component" value="Unassembled WGS sequence"/>
</dbReference>
<keyword evidence="16" id="KW-1185">Reference proteome</keyword>
<dbReference type="AlphaFoldDB" id="A0A9P1IZM3"/>
<feature type="transmembrane region" description="Helical" evidence="14">
    <location>
        <begin position="69"/>
        <end position="90"/>
    </location>
</feature>
<evidence type="ECO:0000256" key="13">
    <source>
        <dbReference type="RuleBase" id="RU000679"/>
    </source>
</evidence>
<dbReference type="PANTHER" id="PTHR11690">
    <property type="entry name" value="AMILORIDE-SENSITIVE SODIUM CHANNEL-RELATED"/>
    <property type="match status" value="1"/>
</dbReference>
<evidence type="ECO:0000256" key="2">
    <source>
        <dbReference type="ARBA" id="ARBA00007193"/>
    </source>
</evidence>
<proteinExistence type="inferred from homology"/>
<keyword evidence="11 13" id="KW-0739">Sodium transport</keyword>
<comment type="similarity">
    <text evidence="2 13">Belongs to the amiloride-sensitive sodium channel (TC 1.A.6) family.</text>
</comment>
<evidence type="ECO:0000256" key="9">
    <source>
        <dbReference type="ARBA" id="ARBA00023136"/>
    </source>
</evidence>
<keyword evidence="4 13" id="KW-0894">Sodium channel</keyword>
<keyword evidence="12 13" id="KW-0407">Ion channel</keyword>
<name>A0A9P1IZM3_9PELO</name>
<keyword evidence="9 14" id="KW-0472">Membrane</keyword>
<evidence type="ECO:0000256" key="1">
    <source>
        <dbReference type="ARBA" id="ARBA00004141"/>
    </source>
</evidence>
<dbReference type="OrthoDB" id="5874059at2759"/>
<dbReference type="Gene3D" id="1.10.287.770">
    <property type="entry name" value="YojJ-like"/>
    <property type="match status" value="1"/>
</dbReference>
<sequence>MPRKRRSEDIDGCASATSPIKIKIEQFIEENNNNHMSNGEDQDSTAVNQFAEDTSMLGFRYLHTRYKTWFRILWACVLIFFIGLTVYQVFERITYYFIKNPLSTRRTYDTLSNMYFPTIGVCNKMQMKASAVASQNPELLRAMCNVLNDPNSQNSSKFDELDKFNDVDILSIYRNSFQSADDLFVSCEFGKSGSCQDEIRPMYTPNGLCYSVSPNKTILRPGPETTLSLVLNLEVHDIVPGTVFEPGVILSIYDGASSLSHYSEGIHLEAGKIVTIPVNEVRKLQRYETTCGSTKMESFSAQEYSKSACEWSVTVKEIEKACGCIPIRNPIYREIMKDPDWVSGISDNSTTKTGKKNGKKSGKYRKKCTLRQEMECVHEKMNIRPQIDDQICPDDCEEITYSSIVFGGKLNPSEIISLLPSDWEDTKEKRVGEYQKALEVMPNRIIPLVKNVQLLADDLQNFVEEASMIFGSSKNKTMISNEVHCLSHDGKSYESMINQFNAHEPIWERISTYLQQSLARELNITATCLGFNLDALGNLIEFPIPEVNMTLASFSLIQLAEIENSLGRRNFNYRLSMMHESTRRTVLELASPLIKEVKECVTKMYDNLERVEEIAPDCRAIFKNRYTPLLEASFVHTKLHPSTQLIKSYMEGLRKITSRLAFMKSRVKMFDWKNFEIDLKDFEQNYRDGGKDLLEIEEMLKLRKSMVTDIPEIAEELSKIFTSVSKSRKLFSSLTGVTVDDSWNMKFENTSECLRELHEDGPRLKKNRFLRGEWLSRLRNQLQMAQSYSPSHQYDVVNLLHIKFYFAHFKQETIIQEKSYNMFLLLAEIGGTIGLYVGATLLTVAETLVFFFERKTRNIFLKPQYL</sequence>
<comment type="caution">
    <text evidence="15">The sequence shown here is derived from an EMBL/GenBank/DDBJ whole genome shotgun (WGS) entry which is preliminary data.</text>
</comment>
<keyword evidence="8 13" id="KW-0406">Ion transport</keyword>
<evidence type="ECO:0000313" key="16">
    <source>
        <dbReference type="Proteomes" id="UP001152747"/>
    </source>
</evidence>
<dbReference type="EMBL" id="CANHGI010000005">
    <property type="protein sequence ID" value="CAI5453052.1"/>
    <property type="molecule type" value="Genomic_DNA"/>
</dbReference>
<feature type="transmembrane region" description="Helical" evidence="14">
    <location>
        <begin position="822"/>
        <end position="852"/>
    </location>
</feature>
<evidence type="ECO:0000256" key="10">
    <source>
        <dbReference type="ARBA" id="ARBA00023180"/>
    </source>
</evidence>
<accession>A0A9P1IZM3</accession>
<keyword evidence="5 13" id="KW-0812">Transmembrane</keyword>
<evidence type="ECO:0000256" key="7">
    <source>
        <dbReference type="ARBA" id="ARBA00023053"/>
    </source>
</evidence>
<evidence type="ECO:0000256" key="12">
    <source>
        <dbReference type="ARBA" id="ARBA00023303"/>
    </source>
</evidence>
<dbReference type="InterPro" id="IPR001873">
    <property type="entry name" value="ENaC"/>
</dbReference>
<reference evidence="15" key="1">
    <citation type="submission" date="2022-11" db="EMBL/GenBank/DDBJ databases">
        <authorList>
            <person name="Kikuchi T."/>
        </authorList>
    </citation>
    <scope>NUCLEOTIDE SEQUENCE</scope>
    <source>
        <strain evidence="15">PS1010</strain>
    </source>
</reference>
<dbReference type="Gene3D" id="2.60.470.10">
    <property type="entry name" value="Acid-sensing ion channels like domains"/>
    <property type="match status" value="1"/>
</dbReference>
<gene>
    <name evidence="15" type="ORF">CAMP_LOCUS15689</name>
</gene>
<dbReference type="PANTHER" id="PTHR11690:SF293">
    <property type="entry name" value="ACID-SENSING ION CHANNEL 1"/>
    <property type="match status" value="1"/>
</dbReference>
<evidence type="ECO:0000256" key="3">
    <source>
        <dbReference type="ARBA" id="ARBA00022448"/>
    </source>
</evidence>
<keyword evidence="7" id="KW-0915">Sodium</keyword>
<evidence type="ECO:0000313" key="15">
    <source>
        <dbReference type="EMBL" id="CAI5453052.1"/>
    </source>
</evidence>
<evidence type="ECO:0000256" key="6">
    <source>
        <dbReference type="ARBA" id="ARBA00022989"/>
    </source>
</evidence>